<evidence type="ECO:0000256" key="4">
    <source>
        <dbReference type="ARBA" id="ARBA00023136"/>
    </source>
</evidence>
<sequence length="398" mass="40827">MIRLCAALFCVFGFTLGSWQASLPDLVRDLDMSPLELGLCLTVGFAGALPAMFLGGRLIARFGAKGLLMAGAAGMALALVGVGCTDSYVVLVPLVLVLLGCQGSFDVAINAVAIAIEQQSGKQILAFMHGAFSLSAAAGALCFGAYRPLGFRVGYFGVAVVLALFVWWMAHRHAVPEARSSTAPGTGAESVPRDRRVLLGADVLLVAGIVGVSFLGSGILENWSAIYVRDTVSDLAIISSFGLASFHGAMGLGRVLTSAVLRYVDRLVTIAACGLLMAAAMVWSLFAPGPVQAVAALFIVGILLSGIAPIGFSVAGDLRPDRVGEVSSTVAIAGYASFLVGPVLVGVLADLLGLRAALGSVVVVGVVISLLALLLKGQPRRAPSAHDPVAGRLEGAER</sequence>
<dbReference type="EMBL" id="JACHJD010000013">
    <property type="protein sequence ID" value="MBB5107418.1"/>
    <property type="molecule type" value="Genomic_DNA"/>
</dbReference>
<feature type="transmembrane region" description="Helical" evidence="5">
    <location>
        <begin position="36"/>
        <end position="55"/>
    </location>
</feature>
<gene>
    <name evidence="8" type="ORF">CP982_02530</name>
    <name evidence="7" type="ORF">FHS40_006535</name>
</gene>
<dbReference type="RefSeq" id="WP_150508930.1">
    <property type="nucleotide sequence ID" value="NZ_BMSQ01000013.1"/>
</dbReference>
<evidence type="ECO:0000256" key="1">
    <source>
        <dbReference type="ARBA" id="ARBA00004651"/>
    </source>
</evidence>
<keyword evidence="3 5" id="KW-1133">Transmembrane helix</keyword>
<feature type="transmembrane region" description="Helical" evidence="5">
    <location>
        <begin position="152"/>
        <end position="170"/>
    </location>
</feature>
<evidence type="ECO:0000313" key="7">
    <source>
        <dbReference type="EMBL" id="MBB5107418.1"/>
    </source>
</evidence>
<evidence type="ECO:0000259" key="6">
    <source>
        <dbReference type="PROSITE" id="PS50850"/>
    </source>
</evidence>
<dbReference type="InterPro" id="IPR011701">
    <property type="entry name" value="MFS"/>
</dbReference>
<reference evidence="8 9" key="1">
    <citation type="submission" date="2017-09" db="EMBL/GenBank/DDBJ databases">
        <authorList>
            <person name="Lee N."/>
            <person name="Cho B.-K."/>
        </authorList>
    </citation>
    <scope>NUCLEOTIDE SEQUENCE [LARGE SCALE GENOMIC DNA]</scope>
    <source>
        <strain evidence="8 9">ATCC 27465</strain>
    </source>
</reference>
<dbReference type="KEGG" id="sspb:CP982_02530"/>
<feature type="transmembrane region" description="Helical" evidence="5">
    <location>
        <begin position="354"/>
        <end position="375"/>
    </location>
</feature>
<feature type="transmembrane region" description="Helical" evidence="5">
    <location>
        <begin position="197"/>
        <end position="215"/>
    </location>
</feature>
<dbReference type="OrthoDB" id="151222at2"/>
<evidence type="ECO:0000313" key="8">
    <source>
        <dbReference type="EMBL" id="QEV57725.1"/>
    </source>
</evidence>
<dbReference type="PROSITE" id="PS50850">
    <property type="entry name" value="MFS"/>
    <property type="match status" value="1"/>
</dbReference>
<organism evidence="8 9">
    <name type="scientific">Streptomyces spectabilis</name>
    <dbReference type="NCBI Taxonomy" id="68270"/>
    <lineage>
        <taxon>Bacteria</taxon>
        <taxon>Bacillati</taxon>
        <taxon>Actinomycetota</taxon>
        <taxon>Actinomycetes</taxon>
        <taxon>Kitasatosporales</taxon>
        <taxon>Streptomycetaceae</taxon>
        <taxon>Streptomyces</taxon>
    </lineage>
</organism>
<dbReference type="InterPro" id="IPR036259">
    <property type="entry name" value="MFS_trans_sf"/>
</dbReference>
<dbReference type="Proteomes" id="UP000326505">
    <property type="component" value="Chromosome"/>
</dbReference>
<evidence type="ECO:0000256" key="2">
    <source>
        <dbReference type="ARBA" id="ARBA00022692"/>
    </source>
</evidence>
<dbReference type="Gene3D" id="1.20.1250.20">
    <property type="entry name" value="MFS general substrate transporter like domains"/>
    <property type="match status" value="2"/>
</dbReference>
<feature type="transmembrane region" description="Helical" evidence="5">
    <location>
        <begin position="267"/>
        <end position="287"/>
    </location>
</feature>
<accession>A0A5P2X3J1</accession>
<dbReference type="GO" id="GO:0022857">
    <property type="term" value="F:transmembrane transporter activity"/>
    <property type="evidence" value="ECO:0007669"/>
    <property type="project" value="InterPro"/>
</dbReference>
<dbReference type="EMBL" id="CP023690">
    <property type="protein sequence ID" value="QEV57725.1"/>
    <property type="molecule type" value="Genomic_DNA"/>
</dbReference>
<feature type="transmembrane region" description="Helical" evidence="5">
    <location>
        <begin position="88"/>
        <end position="112"/>
    </location>
</feature>
<dbReference type="Proteomes" id="UP000549009">
    <property type="component" value="Unassembled WGS sequence"/>
</dbReference>
<protein>
    <submittedName>
        <fullName evidence="7">MFS family permease</fullName>
    </submittedName>
    <submittedName>
        <fullName evidence="8">MFS transporter</fullName>
    </submittedName>
</protein>
<feature type="domain" description="Major facilitator superfamily (MFS) profile" evidence="6">
    <location>
        <begin position="1"/>
        <end position="380"/>
    </location>
</feature>
<feature type="transmembrane region" description="Helical" evidence="5">
    <location>
        <begin position="235"/>
        <end position="255"/>
    </location>
</feature>
<reference evidence="7 10" key="2">
    <citation type="submission" date="2020-08" db="EMBL/GenBank/DDBJ databases">
        <title>Genomic Encyclopedia of Type Strains, Phase III (KMG-III): the genomes of soil and plant-associated and newly described type strains.</title>
        <authorList>
            <person name="Whitman W."/>
        </authorList>
    </citation>
    <scope>NUCLEOTIDE SEQUENCE [LARGE SCALE GENOMIC DNA]</scope>
    <source>
        <strain evidence="7 10">CECT 3146</strain>
    </source>
</reference>
<evidence type="ECO:0000313" key="9">
    <source>
        <dbReference type="Proteomes" id="UP000326505"/>
    </source>
</evidence>
<keyword evidence="4 5" id="KW-0472">Membrane</keyword>
<evidence type="ECO:0000313" key="10">
    <source>
        <dbReference type="Proteomes" id="UP000549009"/>
    </source>
</evidence>
<feature type="transmembrane region" description="Helical" evidence="5">
    <location>
        <begin position="62"/>
        <end position="82"/>
    </location>
</feature>
<name>A0A5P2X3J1_STRST</name>
<dbReference type="InterPro" id="IPR051788">
    <property type="entry name" value="MFS_Transporter"/>
</dbReference>
<evidence type="ECO:0000256" key="5">
    <source>
        <dbReference type="SAM" id="Phobius"/>
    </source>
</evidence>
<dbReference type="AlphaFoldDB" id="A0A5P2X3J1"/>
<dbReference type="Pfam" id="PF07690">
    <property type="entry name" value="MFS_1"/>
    <property type="match status" value="1"/>
</dbReference>
<dbReference type="PANTHER" id="PTHR23514:SF13">
    <property type="entry name" value="INNER MEMBRANE PROTEIN YBJJ"/>
    <property type="match status" value="1"/>
</dbReference>
<evidence type="ECO:0000256" key="3">
    <source>
        <dbReference type="ARBA" id="ARBA00022989"/>
    </source>
</evidence>
<dbReference type="InterPro" id="IPR020846">
    <property type="entry name" value="MFS_dom"/>
</dbReference>
<feature type="transmembrane region" description="Helical" evidence="5">
    <location>
        <begin position="293"/>
        <end position="314"/>
    </location>
</feature>
<dbReference type="PANTHER" id="PTHR23514">
    <property type="entry name" value="BYPASS OF STOP CODON PROTEIN 6"/>
    <property type="match status" value="1"/>
</dbReference>
<feature type="transmembrane region" description="Helical" evidence="5">
    <location>
        <begin position="326"/>
        <end position="348"/>
    </location>
</feature>
<dbReference type="GO" id="GO:0005886">
    <property type="term" value="C:plasma membrane"/>
    <property type="evidence" value="ECO:0007669"/>
    <property type="project" value="UniProtKB-SubCell"/>
</dbReference>
<keyword evidence="2 5" id="KW-0812">Transmembrane</keyword>
<comment type="subcellular location">
    <subcellularLocation>
        <location evidence="1">Cell membrane</location>
        <topology evidence="1">Multi-pass membrane protein</topology>
    </subcellularLocation>
</comment>
<proteinExistence type="predicted"/>
<feature type="transmembrane region" description="Helical" evidence="5">
    <location>
        <begin position="124"/>
        <end position="146"/>
    </location>
</feature>
<dbReference type="SUPFAM" id="SSF103473">
    <property type="entry name" value="MFS general substrate transporter"/>
    <property type="match status" value="1"/>
</dbReference>
<keyword evidence="10" id="KW-1185">Reference proteome</keyword>